<sequence>MIYYWINHLRKIGNDEVYSFSVTRSYLNIIDEYYNDESLIYYSSGRNSRDGSETVVSSSCDGNGSDDDYAARNGGGYGDDNNNNRSKNRIFGWNGIYPPSPINENDCYSSKTFRIWNLNKRWNSINNGDDEYNNDSNNNNDNDNNNTNNNEMNGVMKSRSVWLKGERMYVSPQNLESEVDFVNSSNSFSEFSSSLDLRDEWITPTDTDAEVEEALINGSETVVSSSCDGNGSDDDYAARNGGGYGDDNNNNRSKNRIFGWNGIYPPSPINENDCYSSKTFRIWNLNKRWNSINNGDDEYNNDSNNNNDNDNNNTNNNEMFIYYIPFLCVPCYNDSLYSNIL</sequence>
<feature type="region of interest" description="Disordered" evidence="1">
    <location>
        <begin position="129"/>
        <end position="153"/>
    </location>
</feature>
<accession>A0A397H0A4</accession>
<organism evidence="2 3">
    <name type="scientific">Diversispora epigaea</name>
    <dbReference type="NCBI Taxonomy" id="1348612"/>
    <lineage>
        <taxon>Eukaryota</taxon>
        <taxon>Fungi</taxon>
        <taxon>Fungi incertae sedis</taxon>
        <taxon>Mucoromycota</taxon>
        <taxon>Glomeromycotina</taxon>
        <taxon>Glomeromycetes</taxon>
        <taxon>Diversisporales</taxon>
        <taxon>Diversisporaceae</taxon>
        <taxon>Diversispora</taxon>
    </lineage>
</organism>
<comment type="caution">
    <text evidence="2">The sequence shown here is derived from an EMBL/GenBank/DDBJ whole genome shotgun (WGS) entry which is preliminary data.</text>
</comment>
<evidence type="ECO:0000313" key="2">
    <source>
        <dbReference type="EMBL" id="RHZ56622.1"/>
    </source>
</evidence>
<reference evidence="2 3" key="1">
    <citation type="submission" date="2018-08" db="EMBL/GenBank/DDBJ databases">
        <title>Genome and evolution of the arbuscular mycorrhizal fungus Diversispora epigaea (formerly Glomus versiforme) and its bacterial endosymbionts.</title>
        <authorList>
            <person name="Sun X."/>
            <person name="Fei Z."/>
            <person name="Harrison M."/>
        </authorList>
    </citation>
    <scope>NUCLEOTIDE SEQUENCE [LARGE SCALE GENOMIC DNA]</scope>
    <source>
        <strain evidence="2 3">IT104</strain>
    </source>
</reference>
<evidence type="ECO:0000313" key="3">
    <source>
        <dbReference type="Proteomes" id="UP000266861"/>
    </source>
</evidence>
<name>A0A397H0A4_9GLOM</name>
<feature type="region of interest" description="Disordered" evidence="1">
    <location>
        <begin position="46"/>
        <end position="84"/>
    </location>
</feature>
<dbReference type="EMBL" id="PQFF01000356">
    <property type="protein sequence ID" value="RHZ56622.1"/>
    <property type="molecule type" value="Genomic_DNA"/>
</dbReference>
<proteinExistence type="predicted"/>
<dbReference type="AlphaFoldDB" id="A0A397H0A4"/>
<gene>
    <name evidence="2" type="ORF">Glove_399g6</name>
</gene>
<evidence type="ECO:0000256" key="1">
    <source>
        <dbReference type="SAM" id="MobiDB-lite"/>
    </source>
</evidence>
<feature type="compositionally biased region" description="Low complexity" evidence="1">
    <location>
        <begin position="134"/>
        <end position="153"/>
    </location>
</feature>
<keyword evidence="3" id="KW-1185">Reference proteome</keyword>
<feature type="region of interest" description="Disordered" evidence="1">
    <location>
        <begin position="222"/>
        <end position="250"/>
    </location>
</feature>
<protein>
    <submittedName>
        <fullName evidence="2">Uncharacterized protein</fullName>
    </submittedName>
</protein>
<dbReference type="Proteomes" id="UP000266861">
    <property type="component" value="Unassembled WGS sequence"/>
</dbReference>